<comment type="caution">
    <text evidence="1">The sequence shown here is derived from an EMBL/GenBank/DDBJ whole genome shotgun (WGS) entry which is preliminary data.</text>
</comment>
<name>A0A8T0FRV2_ARGBR</name>
<accession>A0A8T0FRV2</accession>
<gene>
    <name evidence="1" type="ORF">HNY73_005011</name>
</gene>
<protein>
    <submittedName>
        <fullName evidence="1">Uncharacterized protein</fullName>
    </submittedName>
</protein>
<keyword evidence="2" id="KW-1185">Reference proteome</keyword>
<organism evidence="1 2">
    <name type="scientific">Argiope bruennichi</name>
    <name type="common">Wasp spider</name>
    <name type="synonym">Aranea bruennichi</name>
    <dbReference type="NCBI Taxonomy" id="94029"/>
    <lineage>
        <taxon>Eukaryota</taxon>
        <taxon>Metazoa</taxon>
        <taxon>Ecdysozoa</taxon>
        <taxon>Arthropoda</taxon>
        <taxon>Chelicerata</taxon>
        <taxon>Arachnida</taxon>
        <taxon>Araneae</taxon>
        <taxon>Araneomorphae</taxon>
        <taxon>Entelegynae</taxon>
        <taxon>Araneoidea</taxon>
        <taxon>Araneidae</taxon>
        <taxon>Argiope</taxon>
    </lineage>
</organism>
<dbReference type="AlphaFoldDB" id="A0A8T0FRV2"/>
<reference evidence="1" key="1">
    <citation type="journal article" date="2020" name="bioRxiv">
        <title>Chromosome-level reference genome of the European wasp spider Argiope bruennichi: a resource for studies on range expansion and evolutionary adaptation.</title>
        <authorList>
            <person name="Sheffer M.M."/>
            <person name="Hoppe A."/>
            <person name="Krehenwinkel H."/>
            <person name="Uhl G."/>
            <person name="Kuss A.W."/>
            <person name="Jensen L."/>
            <person name="Jensen C."/>
            <person name="Gillespie R.G."/>
            <person name="Hoff K.J."/>
            <person name="Prost S."/>
        </authorList>
    </citation>
    <scope>NUCLEOTIDE SEQUENCE</scope>
</reference>
<dbReference type="EMBL" id="JABXBU010000003">
    <property type="protein sequence ID" value="KAF8793546.1"/>
    <property type="molecule type" value="Genomic_DNA"/>
</dbReference>
<evidence type="ECO:0000313" key="2">
    <source>
        <dbReference type="Proteomes" id="UP000807504"/>
    </source>
</evidence>
<reference evidence="1" key="2">
    <citation type="submission" date="2020-06" db="EMBL/GenBank/DDBJ databases">
        <authorList>
            <person name="Sheffer M."/>
        </authorList>
    </citation>
    <scope>NUCLEOTIDE SEQUENCE</scope>
</reference>
<sequence length="235" mass="26362">MAEEQQTYPELREILSSDATSLVLQPLPVGEPPVTLHCDVSLGRIRPFVPENFRREIFRYLQALQHPEISVLSTGELGTWSAGKSGTWSVGESGTWSVGKSGVFSTDKPLFPEASKHQFQFLLTLPMDKAFGRDESSHHGSYGLSLAPLDVFCQIESWSGRGKMDRRAKVGRQGIALFIDLDQFLRQCSMTLMTLHVEFLFLRIVDPKESNLHNWEISLSFTTREATSIALDDDS</sequence>
<proteinExistence type="predicted"/>
<dbReference type="Proteomes" id="UP000807504">
    <property type="component" value="Unassembled WGS sequence"/>
</dbReference>
<evidence type="ECO:0000313" key="1">
    <source>
        <dbReference type="EMBL" id="KAF8793546.1"/>
    </source>
</evidence>